<evidence type="ECO:0000313" key="1">
    <source>
        <dbReference type="EMBL" id="KOM41469.1"/>
    </source>
</evidence>
<accession>A0A0L9UG08</accession>
<reference evidence="2" key="1">
    <citation type="journal article" date="2015" name="Proc. Natl. Acad. Sci. U.S.A.">
        <title>Genome sequencing of adzuki bean (Vigna angularis) provides insight into high starch and low fat accumulation and domestication.</title>
        <authorList>
            <person name="Yang K."/>
            <person name="Tian Z."/>
            <person name="Chen C."/>
            <person name="Luo L."/>
            <person name="Zhao B."/>
            <person name="Wang Z."/>
            <person name="Yu L."/>
            <person name="Li Y."/>
            <person name="Sun Y."/>
            <person name="Li W."/>
            <person name="Chen Y."/>
            <person name="Li Y."/>
            <person name="Zhang Y."/>
            <person name="Ai D."/>
            <person name="Zhao J."/>
            <person name="Shang C."/>
            <person name="Ma Y."/>
            <person name="Wu B."/>
            <person name="Wang M."/>
            <person name="Gao L."/>
            <person name="Sun D."/>
            <person name="Zhang P."/>
            <person name="Guo F."/>
            <person name="Wang W."/>
            <person name="Li Y."/>
            <person name="Wang J."/>
            <person name="Varshney R.K."/>
            <person name="Wang J."/>
            <person name="Ling H.Q."/>
            <person name="Wan P."/>
        </authorList>
    </citation>
    <scope>NUCLEOTIDE SEQUENCE</scope>
    <source>
        <strain evidence="2">cv. Jingnong 6</strain>
    </source>
</reference>
<dbReference type="Gramene" id="KOM41469">
    <property type="protein sequence ID" value="KOM41469"/>
    <property type="gene ID" value="LR48_Vigan04g166700"/>
</dbReference>
<proteinExistence type="predicted"/>
<name>A0A0L9UG08_PHAAN</name>
<gene>
    <name evidence="1" type="ORF">LR48_Vigan04g166700</name>
</gene>
<organism evidence="1 2">
    <name type="scientific">Phaseolus angularis</name>
    <name type="common">Azuki bean</name>
    <name type="synonym">Vigna angularis</name>
    <dbReference type="NCBI Taxonomy" id="3914"/>
    <lineage>
        <taxon>Eukaryota</taxon>
        <taxon>Viridiplantae</taxon>
        <taxon>Streptophyta</taxon>
        <taxon>Embryophyta</taxon>
        <taxon>Tracheophyta</taxon>
        <taxon>Spermatophyta</taxon>
        <taxon>Magnoliopsida</taxon>
        <taxon>eudicotyledons</taxon>
        <taxon>Gunneridae</taxon>
        <taxon>Pentapetalae</taxon>
        <taxon>rosids</taxon>
        <taxon>fabids</taxon>
        <taxon>Fabales</taxon>
        <taxon>Fabaceae</taxon>
        <taxon>Papilionoideae</taxon>
        <taxon>50 kb inversion clade</taxon>
        <taxon>NPAAA clade</taxon>
        <taxon>indigoferoid/millettioid clade</taxon>
        <taxon>Phaseoleae</taxon>
        <taxon>Vigna</taxon>
    </lineage>
</organism>
<evidence type="ECO:0000313" key="2">
    <source>
        <dbReference type="Proteomes" id="UP000053144"/>
    </source>
</evidence>
<protein>
    <submittedName>
        <fullName evidence="1">Uncharacterized protein</fullName>
    </submittedName>
</protein>
<dbReference type="AlphaFoldDB" id="A0A0L9UG08"/>
<dbReference type="OMA" id="FMQVKPI"/>
<sequence>MVLNRRPARFKKPDFMQVKPISQEKLDVLRAAAARVYVNEQNAAEKFSGTNRVGVPESENVREEDNDNGVLLLAAVASGLKRTVDKKGEQGVIKIYPDMSRFAK</sequence>
<dbReference type="EMBL" id="CM003374">
    <property type="protein sequence ID" value="KOM41469.1"/>
    <property type="molecule type" value="Genomic_DNA"/>
</dbReference>
<dbReference type="Proteomes" id="UP000053144">
    <property type="component" value="Chromosome 4"/>
</dbReference>